<keyword evidence="9" id="KW-0325">Glycoprotein</keyword>
<comment type="caution">
    <text evidence="16">The sequence shown here is derived from an EMBL/GenBank/DDBJ whole genome shotgun (WGS) entry which is preliminary data.</text>
</comment>
<dbReference type="Gene3D" id="2.70.98.110">
    <property type="entry name" value="Glycosyl hydrolase family 63, N-terminal domain"/>
    <property type="match status" value="1"/>
</dbReference>
<evidence type="ECO:0000256" key="5">
    <source>
        <dbReference type="ARBA" id="ARBA00022824"/>
    </source>
</evidence>
<feature type="transmembrane region" description="Helical" evidence="12">
    <location>
        <begin position="37"/>
        <end position="58"/>
    </location>
</feature>
<evidence type="ECO:0000256" key="12">
    <source>
        <dbReference type="RuleBase" id="RU368089"/>
    </source>
</evidence>
<dbReference type="PANTHER" id="PTHR10412:SF11">
    <property type="entry name" value="MANNOSYL-OLIGOSACCHARIDE GLUCOSIDASE"/>
    <property type="match status" value="1"/>
</dbReference>
<evidence type="ECO:0000256" key="3">
    <source>
        <dbReference type="ARBA" id="ARBA00022692"/>
    </source>
</evidence>
<keyword evidence="17" id="KW-1185">Reference proteome</keyword>
<evidence type="ECO:0000259" key="15">
    <source>
        <dbReference type="Pfam" id="PF16923"/>
    </source>
</evidence>
<feature type="domain" description="Glycosyl hydrolase family 63 C-terminal" evidence="14">
    <location>
        <begin position="311"/>
        <end position="802"/>
    </location>
</feature>
<dbReference type="InterPro" id="IPR031631">
    <property type="entry name" value="Glyco_hydro_63N"/>
</dbReference>
<evidence type="ECO:0000256" key="7">
    <source>
        <dbReference type="ARBA" id="ARBA00022989"/>
    </source>
</evidence>
<comment type="catalytic activity">
    <reaction evidence="12">
        <text>N(4)-(alpha-D-Glc-(1-&gt;2)-alpha-D-Glc-(1-&gt;3)-alpha-D-Glc-(1-&gt;3)-alpha-D-Man-(1-&gt;2)-alpha-D-Man-(1-&gt;2)-alpha-D-Man-(1-&gt;3)-[alpha-D-Man-(1-&gt;2)-alpha-D-Man-(1-&gt;3)-[alpha-D-Man-(1-&gt;2)-alpha-D-Man-(1-&gt;6)]-alpha-D-Man-(1-&gt;6)]-beta-D-Man-(1-&gt;4)-beta-D-GlcNAc-(1-&gt;4)-beta-D-GlcNAc)-L-asparaginyl-[protein] + H2O = N(4)-(alpha-D-Glc-(1-&gt;3)-alpha-D-Glc-(1-&gt;3)-alpha-D-Man-(1-&gt;2)-alpha-D-Man-(1-&gt;2)-alpha-D-Man-(1-&gt;3)-[alpha-D-Man-(1-&gt;2)-alpha-D-Man-(1-&gt;3)-[alpha-D-Man-(1-&gt;2)-alpha-D-Man-(1-&gt;6)]-alpha-D-Man-(1-&gt;6)]-beta-D-Man-(1-&gt;4)-beta-D-GlcNAc-(1-&gt;4)-beta-D-GlcNAc)-L-asparaginyl-[protein] + beta-D-glucose</text>
        <dbReference type="Rhea" id="RHEA:55988"/>
        <dbReference type="Rhea" id="RHEA-COMP:12806"/>
        <dbReference type="Rhea" id="RHEA-COMP:14355"/>
        <dbReference type="ChEBI" id="CHEBI:15377"/>
        <dbReference type="ChEBI" id="CHEBI:15903"/>
        <dbReference type="ChEBI" id="CHEBI:59082"/>
        <dbReference type="ChEBI" id="CHEBI:132537"/>
        <dbReference type="EC" id="3.2.1.106"/>
    </reaction>
</comment>
<evidence type="ECO:0000256" key="11">
    <source>
        <dbReference type="ARBA" id="ARBA00038888"/>
    </source>
</evidence>
<evidence type="ECO:0000256" key="9">
    <source>
        <dbReference type="ARBA" id="ARBA00023180"/>
    </source>
</evidence>
<proteinExistence type="inferred from homology"/>
<dbReference type="Pfam" id="PF16923">
    <property type="entry name" value="Glyco_hydro_63N"/>
    <property type="match status" value="1"/>
</dbReference>
<dbReference type="InterPro" id="IPR012341">
    <property type="entry name" value="6hp_glycosidase-like_sf"/>
</dbReference>
<evidence type="ECO:0000256" key="8">
    <source>
        <dbReference type="ARBA" id="ARBA00023136"/>
    </source>
</evidence>
<comment type="similarity">
    <text evidence="2 12">Belongs to the glycosyl hydrolase 63 family.</text>
</comment>
<dbReference type="SUPFAM" id="SSF48208">
    <property type="entry name" value="Six-hairpin glycosidases"/>
    <property type="match status" value="1"/>
</dbReference>
<organism evidence="16 17">
    <name type="scientific">Pristionchus mayeri</name>
    <dbReference type="NCBI Taxonomy" id="1317129"/>
    <lineage>
        <taxon>Eukaryota</taxon>
        <taxon>Metazoa</taxon>
        <taxon>Ecdysozoa</taxon>
        <taxon>Nematoda</taxon>
        <taxon>Chromadorea</taxon>
        <taxon>Rhabditida</taxon>
        <taxon>Rhabditina</taxon>
        <taxon>Diplogasteromorpha</taxon>
        <taxon>Diplogasteroidea</taxon>
        <taxon>Neodiplogasteridae</taxon>
        <taxon>Pristionchus</taxon>
    </lineage>
</organism>
<reference evidence="17" key="1">
    <citation type="submission" date="2022-10" db="EMBL/GenBank/DDBJ databases">
        <title>Genome assembly of Pristionchus species.</title>
        <authorList>
            <person name="Yoshida K."/>
            <person name="Sommer R.J."/>
        </authorList>
    </citation>
    <scope>NUCLEOTIDE SEQUENCE [LARGE SCALE GENOMIC DNA]</scope>
    <source>
        <strain evidence="17">RS5460</strain>
    </source>
</reference>
<dbReference type="Pfam" id="PF03200">
    <property type="entry name" value="Glyco_hydro_63"/>
    <property type="match status" value="1"/>
</dbReference>
<evidence type="ECO:0000256" key="6">
    <source>
        <dbReference type="ARBA" id="ARBA00022968"/>
    </source>
</evidence>
<feature type="domain" description="Glycosyl hydrolase family 63 N-terminal" evidence="15">
    <location>
        <begin position="83"/>
        <end position="230"/>
    </location>
</feature>
<dbReference type="GO" id="GO:0006487">
    <property type="term" value="P:protein N-linked glycosylation"/>
    <property type="evidence" value="ECO:0007669"/>
    <property type="project" value="UniProtKB-UniRule"/>
</dbReference>
<gene>
    <name evidence="16" type="ORF">PMAYCL1PPCAC_19930</name>
</gene>
<dbReference type="EC" id="3.2.1.106" evidence="11 12"/>
<dbReference type="EMBL" id="BTRK01000004">
    <property type="protein sequence ID" value="GMR49735.1"/>
    <property type="molecule type" value="Genomic_DNA"/>
</dbReference>
<dbReference type="PANTHER" id="PTHR10412">
    <property type="entry name" value="MANNOSYL-OLIGOSACCHARIDE GLUCOSIDASE"/>
    <property type="match status" value="1"/>
</dbReference>
<evidence type="ECO:0000256" key="1">
    <source>
        <dbReference type="ARBA" id="ARBA00004648"/>
    </source>
</evidence>
<evidence type="ECO:0000313" key="16">
    <source>
        <dbReference type="EMBL" id="GMR49735.1"/>
    </source>
</evidence>
<keyword evidence="3 12" id="KW-0812">Transmembrane</keyword>
<dbReference type="FunFam" id="1.50.10.10:FF:000133">
    <property type="entry name" value="Uncharacterized protein"/>
    <property type="match status" value="1"/>
</dbReference>
<keyword evidence="8 12" id="KW-0472">Membrane</keyword>
<comment type="function">
    <text evidence="12">Cleaves the distal alpha 1,2-linked glucose residue from the Glc(3)Man(9)GlcNAc(2) oligosaccharide precursor.</text>
</comment>
<dbReference type="GO" id="GO:0009311">
    <property type="term" value="P:oligosaccharide metabolic process"/>
    <property type="evidence" value="ECO:0007669"/>
    <property type="project" value="UniProtKB-UniRule"/>
</dbReference>
<evidence type="ECO:0000256" key="2">
    <source>
        <dbReference type="ARBA" id="ARBA00010833"/>
    </source>
</evidence>
<evidence type="ECO:0000256" key="13">
    <source>
        <dbReference type="SAM" id="MobiDB-lite"/>
    </source>
</evidence>
<evidence type="ECO:0000256" key="10">
    <source>
        <dbReference type="ARBA" id="ARBA00023295"/>
    </source>
</evidence>
<feature type="region of interest" description="Disordered" evidence="13">
    <location>
        <begin position="1"/>
        <end position="23"/>
    </location>
</feature>
<keyword evidence="6" id="KW-0735">Signal-anchor</keyword>
<sequence length="805" mass="90444">MAPQAAKGNSSRPRLLPQKPDKNPPAGIRGGFFSGPFFWLFALGSPIVLACLAFQFFAGGPARGSDIEVLLPPIPAPVNDSGLTWGTLRAQHYFGLRTRHPHSPLFGMMWFDQPQGGMPAVRHWCNDKEVNSYGWTQADGRTFGRQTINDTTVLLKTDWVNTPESTFTARVSSKLHKKYKDAAPRVNFYFYLALESPSHGSLRLPQSKEIAIEGRTAELGDFKLTIESRDRDESIVTDLLLPSVQLARLNDHVLEKMRVSQTQHGIAYVLAQGEPKATEGTFAVMAINAPAETQFEVTFSRTNAKEAPPKGAAFDERLKERTEAFEQRFEAAFELAEKSYSPSESAMAHVALSNMLGSIGVWHGSNKVKQSGGRSIVAYGPHSLLSAVPSRPFFPRGFLWDEGFHQLLISRFDPVLSLECVTSWLNTMNVNGWIPREMILSAEAEAKVPAEYVAQDPSVANPPSFFYLLDTVTRDSMFVNQHRATFSAIYFKAAKWYNWLITSQAGRYSDSLRWRGRNSTITTELNPKTLASGLDDFPRASHPSDKEYHLDLRCWLAVASRVLARLAETFSTADEAESYRRKYTELSNFDNLVKRHWTEEGEQFADFGLHSLNVRLVKKEKIVQGHHGNTKVTWMERVVEEPPKERHVSDAMGYVGLFPLIAGLVPPTEHEKLRAILGHLNDPEELWTPFGIRSLSTLSPYYHAWNTEHDPPYWRGSIWMPINYLVLRSLGEYAAEAGVGEELRAEIVATHRRLKKALVGNLAKQFASTGFLWEHYDDRTGKGKGTHPMTGWTSLVLMVMSEDDL</sequence>
<protein>
    <recommendedName>
        <fullName evidence="11 12">Mannosyl-oligosaccharide glucosidase</fullName>
        <ecNumber evidence="11 12">3.2.1.106</ecNumber>
    </recommendedName>
</protein>
<dbReference type="InterPro" id="IPR031335">
    <property type="entry name" value="Glyco_hydro_63_C"/>
</dbReference>
<dbReference type="GO" id="GO:0005789">
    <property type="term" value="C:endoplasmic reticulum membrane"/>
    <property type="evidence" value="ECO:0007669"/>
    <property type="project" value="UniProtKB-SubCell"/>
</dbReference>
<dbReference type="GO" id="GO:0004573">
    <property type="term" value="F:Glc3Man9GlcNAc2 oligosaccharide glucosidase activity"/>
    <property type="evidence" value="ECO:0007669"/>
    <property type="project" value="UniProtKB-UniRule"/>
</dbReference>
<dbReference type="InterPro" id="IPR038518">
    <property type="entry name" value="Glyco_hydro_63N_sf"/>
</dbReference>
<keyword evidence="10 12" id="KW-0326">Glycosidase</keyword>
<dbReference type="InterPro" id="IPR004888">
    <property type="entry name" value="Glycoside_hydrolase_63"/>
</dbReference>
<evidence type="ECO:0000256" key="4">
    <source>
        <dbReference type="ARBA" id="ARBA00022801"/>
    </source>
</evidence>
<keyword evidence="7 12" id="KW-1133">Transmembrane helix</keyword>
<dbReference type="Gene3D" id="1.50.10.10">
    <property type="match status" value="1"/>
</dbReference>
<name>A0AAN5CSR4_9BILA</name>
<evidence type="ECO:0000259" key="14">
    <source>
        <dbReference type="Pfam" id="PF03200"/>
    </source>
</evidence>
<comment type="subcellular location">
    <subcellularLocation>
        <location evidence="1 12">Endoplasmic reticulum membrane</location>
        <topology evidence="1 12">Single-pass type II membrane protein</topology>
    </subcellularLocation>
</comment>
<dbReference type="AlphaFoldDB" id="A0AAN5CSR4"/>
<dbReference type="Proteomes" id="UP001328107">
    <property type="component" value="Unassembled WGS sequence"/>
</dbReference>
<dbReference type="InterPro" id="IPR008928">
    <property type="entry name" value="6-hairpin_glycosidase_sf"/>
</dbReference>
<accession>A0AAN5CSR4</accession>
<evidence type="ECO:0000313" key="17">
    <source>
        <dbReference type="Proteomes" id="UP001328107"/>
    </source>
</evidence>
<keyword evidence="4 12" id="KW-0378">Hydrolase</keyword>
<keyword evidence="5 12" id="KW-0256">Endoplasmic reticulum</keyword>